<keyword evidence="2" id="KW-1133">Transmembrane helix</keyword>
<feature type="region of interest" description="Disordered" evidence="1">
    <location>
        <begin position="1"/>
        <end position="34"/>
    </location>
</feature>
<name>A0AB39Y8L6_9ACTN</name>
<dbReference type="EMBL" id="CP165727">
    <property type="protein sequence ID" value="XDV66061.1"/>
    <property type="molecule type" value="Genomic_DNA"/>
</dbReference>
<organism evidence="3">
    <name type="scientific">Streptomyces sp. R33</name>
    <dbReference type="NCBI Taxonomy" id="3238629"/>
    <lineage>
        <taxon>Bacteria</taxon>
        <taxon>Bacillati</taxon>
        <taxon>Actinomycetota</taxon>
        <taxon>Actinomycetes</taxon>
        <taxon>Kitasatosporales</taxon>
        <taxon>Streptomycetaceae</taxon>
        <taxon>Streptomyces</taxon>
    </lineage>
</organism>
<evidence type="ECO:0000313" key="3">
    <source>
        <dbReference type="EMBL" id="XDV66061.1"/>
    </source>
</evidence>
<evidence type="ECO:0000256" key="1">
    <source>
        <dbReference type="SAM" id="MobiDB-lite"/>
    </source>
</evidence>
<gene>
    <name evidence="3" type="ORF">AB5J51_25605</name>
</gene>
<proteinExistence type="predicted"/>
<sequence>MSSAQQRRKKKLPPQKSVSRQNRSGKPSVGGATHVGAAREVEEIYIASKFKMIFLSVLSITMLCLAMDFALVLFGPTPNESLRSFEDSLMSGFKIGFGAIVGLIGGKASSSASKG</sequence>
<evidence type="ECO:0000256" key="2">
    <source>
        <dbReference type="SAM" id="Phobius"/>
    </source>
</evidence>
<reference evidence="3" key="1">
    <citation type="submission" date="2024-08" db="EMBL/GenBank/DDBJ databases">
        <authorList>
            <person name="Yu S.T."/>
        </authorList>
    </citation>
    <scope>NUCLEOTIDE SEQUENCE</scope>
    <source>
        <strain evidence="3">R33</strain>
    </source>
</reference>
<feature type="transmembrane region" description="Helical" evidence="2">
    <location>
        <begin position="88"/>
        <end position="106"/>
    </location>
</feature>
<keyword evidence="2" id="KW-0472">Membrane</keyword>
<protein>
    <submittedName>
        <fullName evidence="3">Uncharacterized protein</fullName>
    </submittedName>
</protein>
<dbReference type="RefSeq" id="WP_369778732.1">
    <property type="nucleotide sequence ID" value="NZ_CP165727.1"/>
</dbReference>
<accession>A0AB39Y8L6</accession>
<feature type="compositionally biased region" description="Basic residues" evidence="1">
    <location>
        <begin position="1"/>
        <end position="13"/>
    </location>
</feature>
<feature type="transmembrane region" description="Helical" evidence="2">
    <location>
        <begin position="53"/>
        <end position="76"/>
    </location>
</feature>
<keyword evidence="2" id="KW-0812">Transmembrane</keyword>
<dbReference type="AlphaFoldDB" id="A0AB39Y8L6"/>